<name>A0A8H4YZN0_9HYPO</name>
<feature type="transmembrane region" description="Helical" evidence="1">
    <location>
        <begin position="586"/>
        <end position="607"/>
    </location>
</feature>
<keyword evidence="1" id="KW-0812">Transmembrane</keyword>
<feature type="chain" id="PRO_5034834147" evidence="2">
    <location>
        <begin position="25"/>
        <end position="626"/>
    </location>
</feature>
<evidence type="ECO:0000313" key="3">
    <source>
        <dbReference type="EMBL" id="KAF5236896.1"/>
    </source>
</evidence>
<keyword evidence="4" id="KW-1185">Reference proteome</keyword>
<reference evidence="3 4" key="1">
    <citation type="journal article" date="2020" name="BMC Genomics">
        <title>Correction to: Identification and distribution of gene clusters required for synthesis of sphingolipid metabolism inhibitors in diverse species of the filamentous fungus Fusarium.</title>
        <authorList>
            <person name="Kim H.S."/>
            <person name="Lohmar J.M."/>
            <person name="Busman M."/>
            <person name="Brown D.W."/>
            <person name="Naumann T.A."/>
            <person name="Divon H.H."/>
            <person name="Lysoe E."/>
            <person name="Uhlig S."/>
            <person name="Proctor R.H."/>
        </authorList>
    </citation>
    <scope>NUCLEOTIDE SEQUENCE [LARGE SCALE GENOMIC DNA]</scope>
    <source>
        <strain evidence="3 4">NRRL 25214</strain>
    </source>
</reference>
<dbReference type="Proteomes" id="UP000573603">
    <property type="component" value="Unassembled WGS sequence"/>
</dbReference>
<feature type="transmembrane region" description="Helical" evidence="1">
    <location>
        <begin position="135"/>
        <end position="153"/>
    </location>
</feature>
<protein>
    <submittedName>
        <fullName evidence="3">Uncharacterized protein</fullName>
    </submittedName>
</protein>
<feature type="transmembrane region" description="Helical" evidence="1">
    <location>
        <begin position="488"/>
        <end position="506"/>
    </location>
</feature>
<keyword evidence="1" id="KW-0472">Membrane</keyword>
<evidence type="ECO:0000256" key="2">
    <source>
        <dbReference type="SAM" id="SignalP"/>
    </source>
</evidence>
<dbReference type="EMBL" id="JABEVY010000313">
    <property type="protein sequence ID" value="KAF5236896.1"/>
    <property type="molecule type" value="Genomic_DNA"/>
</dbReference>
<keyword evidence="1" id="KW-1133">Transmembrane helix</keyword>
<sequence>MLPGVISYSLKILIYAQLATVASSYSDKACCIRAREANAFVSPNNGSTTPMDNLVCGQIYNESSPAAPDAYITYNFCKSECSGWGVSSVDNADQWAGPIVQFILPSVIFSMNIPRGFEFVSSQWLDILVLGDRRGWQRVILSLLITFPALLFVAADTIIWVMTIMCMAGPMMVAGLHEALLDFKILRALKRRTYIPERVVDASRVSEEIPLDPMGHNPVRDNVEGTDGLRDKLELLVTVLAGNLRLKTHKNWPDNLVLISKALLATGRRRSNAIALLPARTPQDLLQSDSEYILAEDEVNQHYPSVSEQLKRLMTAQSAFGAIVGAAVVFYLGAFIYTILDLLGDKSNQDAAISLAFGVEWMIIVHVAIVNGFLLASNNPSPATILIGRRLSTLKPLKRVLFPPIYDGILQPVFMWRRGVNKKQWLEKSRAWRRGDEEFMKDVQVKKMEYLGWIILPTIILISLPPAAGAVVAWQTPPRGWGCRSLCFVTYAGFQMVLTPLYFIITRRMKQKTFIQRVTHWLLVLVFSAMVLLSLFTSIATTLMQIIGVFRNCFCYVNSGMWLNLTNAIVNVASDTKDRRNSSDGWIVMGGVATAFMAACSFFGWWFQMNIRVSFDDAIKDIDELF</sequence>
<dbReference type="AlphaFoldDB" id="A0A8H4YZN0"/>
<gene>
    <name evidence="3" type="ORF">FANTH_11069</name>
</gene>
<feature type="transmembrane region" description="Helical" evidence="1">
    <location>
        <begin position="352"/>
        <end position="376"/>
    </location>
</feature>
<proteinExistence type="predicted"/>
<evidence type="ECO:0000313" key="4">
    <source>
        <dbReference type="Proteomes" id="UP000573603"/>
    </source>
</evidence>
<keyword evidence="2" id="KW-0732">Signal</keyword>
<feature type="transmembrane region" description="Helical" evidence="1">
    <location>
        <begin position="319"/>
        <end position="340"/>
    </location>
</feature>
<accession>A0A8H4YZN0</accession>
<organism evidence="3 4">
    <name type="scientific">Fusarium anthophilum</name>
    <dbReference type="NCBI Taxonomy" id="48485"/>
    <lineage>
        <taxon>Eukaryota</taxon>
        <taxon>Fungi</taxon>
        <taxon>Dikarya</taxon>
        <taxon>Ascomycota</taxon>
        <taxon>Pezizomycotina</taxon>
        <taxon>Sordariomycetes</taxon>
        <taxon>Hypocreomycetidae</taxon>
        <taxon>Hypocreales</taxon>
        <taxon>Nectriaceae</taxon>
        <taxon>Fusarium</taxon>
        <taxon>Fusarium fujikuroi species complex</taxon>
    </lineage>
</organism>
<evidence type="ECO:0000256" key="1">
    <source>
        <dbReference type="SAM" id="Phobius"/>
    </source>
</evidence>
<feature type="signal peptide" evidence="2">
    <location>
        <begin position="1"/>
        <end position="24"/>
    </location>
</feature>
<feature type="transmembrane region" description="Helical" evidence="1">
    <location>
        <begin position="518"/>
        <end position="540"/>
    </location>
</feature>
<feature type="transmembrane region" description="Helical" evidence="1">
    <location>
        <begin position="450"/>
        <end position="476"/>
    </location>
</feature>
<comment type="caution">
    <text evidence="3">The sequence shown here is derived from an EMBL/GenBank/DDBJ whole genome shotgun (WGS) entry which is preliminary data.</text>
</comment>